<dbReference type="InterPro" id="IPR016087">
    <property type="entry name" value="Chalcone_isomerase"/>
</dbReference>
<keyword evidence="1" id="KW-0732">Signal</keyword>
<dbReference type="Pfam" id="PF16036">
    <property type="entry name" value="Chalcone_3"/>
    <property type="match status" value="1"/>
</dbReference>
<evidence type="ECO:0000313" key="3">
    <source>
        <dbReference type="EMBL" id="PNU19609.1"/>
    </source>
</evidence>
<dbReference type="EMBL" id="PPFX01000027">
    <property type="protein sequence ID" value="PNU19609.1"/>
    <property type="molecule type" value="Genomic_DNA"/>
</dbReference>
<accession>A0A2K2H8P5</accession>
<protein>
    <recommendedName>
        <fullName evidence="2">Chalcone isomerase domain-containing protein</fullName>
    </recommendedName>
</protein>
<feature type="signal peptide" evidence="1">
    <location>
        <begin position="1"/>
        <end position="20"/>
    </location>
</feature>
<name>A0A2K2H8P5_9BACT</name>
<dbReference type="AlphaFoldDB" id="A0A2K2H8P5"/>
<organism evidence="3 4">
    <name type="scientific">Geothermobacter hydrogeniphilus</name>
    <dbReference type="NCBI Taxonomy" id="1969733"/>
    <lineage>
        <taxon>Bacteria</taxon>
        <taxon>Pseudomonadati</taxon>
        <taxon>Thermodesulfobacteriota</taxon>
        <taxon>Desulfuromonadia</taxon>
        <taxon>Desulfuromonadales</taxon>
        <taxon>Geothermobacteraceae</taxon>
        <taxon>Geothermobacter</taxon>
    </lineage>
</organism>
<dbReference type="RefSeq" id="WP_103115931.1">
    <property type="nucleotide sequence ID" value="NZ_PPFX01000027.1"/>
</dbReference>
<dbReference type="InterPro" id="IPR036298">
    <property type="entry name" value="Chalcone_isomerase_sf"/>
</dbReference>
<comment type="caution">
    <text evidence="3">The sequence shown here is derived from an EMBL/GenBank/DDBJ whole genome shotgun (WGS) entry which is preliminary data.</text>
</comment>
<sequence>MKRLVVMLVLFLGWAGMAQAIEVAGVKLAPQVQVAGETLNLNGYGIRKKFFFKIYVGSLYTAQKVASAEQAVKAPGGKLIRMDFLYSKVAKHKIVDAFAEGFENNSPEMADSAAAKAFLNWFDADFIEGDQVDLAIAADGTVSVSHNGRPLGSVMSPELARGVLLIYLGKDPADDDMKDGMLGRD</sequence>
<evidence type="ECO:0000313" key="4">
    <source>
        <dbReference type="Proteomes" id="UP000236340"/>
    </source>
</evidence>
<dbReference type="Gene3D" id="3.50.70.10">
    <property type="match status" value="1"/>
</dbReference>
<evidence type="ECO:0000259" key="2">
    <source>
        <dbReference type="Pfam" id="PF16036"/>
    </source>
</evidence>
<dbReference type="InterPro" id="IPR016088">
    <property type="entry name" value="Chalcone_isomerase_3-sand"/>
</dbReference>
<reference evidence="3 4" key="1">
    <citation type="journal article" date="2018" name="Genome Announc.">
        <title>Genome Sequence of Geothermobacter sp. HR-1 Iron Reducer from the Loihi Seamount.</title>
        <authorList>
            <person name="Smith H."/>
            <person name="Abuyen K."/>
            <person name="Tremblay J."/>
            <person name="Savalia P."/>
            <person name="Perez-Rodriguez I."/>
            <person name="Emerson D."/>
            <person name="Tully B."/>
            <person name="Amend J."/>
        </authorList>
    </citation>
    <scope>NUCLEOTIDE SEQUENCE [LARGE SCALE GENOMIC DNA]</scope>
    <source>
        <strain evidence="3 4">HR-1</strain>
    </source>
</reference>
<dbReference type="Proteomes" id="UP000236340">
    <property type="component" value="Unassembled WGS sequence"/>
</dbReference>
<dbReference type="OrthoDB" id="9795336at2"/>
<gene>
    <name evidence="3" type="ORF">C2E25_11770</name>
</gene>
<evidence type="ECO:0000256" key="1">
    <source>
        <dbReference type="SAM" id="SignalP"/>
    </source>
</evidence>
<dbReference type="GO" id="GO:0016872">
    <property type="term" value="F:intramolecular lyase activity"/>
    <property type="evidence" value="ECO:0007669"/>
    <property type="project" value="InterPro"/>
</dbReference>
<dbReference type="SUPFAM" id="SSF54626">
    <property type="entry name" value="Chalcone isomerase"/>
    <property type="match status" value="1"/>
</dbReference>
<feature type="domain" description="Chalcone isomerase" evidence="2">
    <location>
        <begin position="21"/>
        <end position="183"/>
    </location>
</feature>
<feature type="chain" id="PRO_5014431429" description="Chalcone isomerase domain-containing protein" evidence="1">
    <location>
        <begin position="21"/>
        <end position="185"/>
    </location>
</feature>
<proteinExistence type="predicted"/>